<evidence type="ECO:0000313" key="2">
    <source>
        <dbReference type="EMBL" id="OGG04633.1"/>
    </source>
</evidence>
<accession>A0A1F5YX22</accession>
<feature type="coiled-coil region" evidence="1">
    <location>
        <begin position="14"/>
        <end position="41"/>
    </location>
</feature>
<comment type="caution">
    <text evidence="2">The sequence shown here is derived from an EMBL/GenBank/DDBJ whole genome shotgun (WGS) entry which is preliminary data.</text>
</comment>
<reference evidence="2 3" key="1">
    <citation type="journal article" date="2016" name="Nat. Commun.">
        <title>Thousands of microbial genomes shed light on interconnected biogeochemical processes in an aquifer system.</title>
        <authorList>
            <person name="Anantharaman K."/>
            <person name="Brown C.T."/>
            <person name="Hug L.A."/>
            <person name="Sharon I."/>
            <person name="Castelle C.J."/>
            <person name="Probst A.J."/>
            <person name="Thomas B.C."/>
            <person name="Singh A."/>
            <person name="Wilkins M.J."/>
            <person name="Karaoz U."/>
            <person name="Brodie E.L."/>
            <person name="Williams K.H."/>
            <person name="Hubbard S.S."/>
            <person name="Banfield J.F."/>
        </authorList>
    </citation>
    <scope>NUCLEOTIDE SEQUENCE [LARGE SCALE GENOMIC DNA]</scope>
</reference>
<gene>
    <name evidence="2" type="ORF">A3F83_00225</name>
</gene>
<proteinExistence type="predicted"/>
<keyword evidence="1" id="KW-0175">Coiled coil</keyword>
<evidence type="ECO:0000313" key="3">
    <source>
        <dbReference type="Proteomes" id="UP000179129"/>
    </source>
</evidence>
<protein>
    <submittedName>
        <fullName evidence="2">Uncharacterized protein</fullName>
    </submittedName>
</protein>
<evidence type="ECO:0000256" key="1">
    <source>
        <dbReference type="SAM" id="Coils"/>
    </source>
</evidence>
<dbReference type="EMBL" id="MFIX01000109">
    <property type="protein sequence ID" value="OGG04633.1"/>
    <property type="molecule type" value="Genomic_DNA"/>
</dbReference>
<dbReference type="Proteomes" id="UP000179129">
    <property type="component" value="Unassembled WGS sequence"/>
</dbReference>
<sequence length="172" mass="20655">MYPDQIIFTIPIYLKSEENYLMDLKKRAEKHLEAKRKINENAPSWLPHLDEEFIINQFYKFNSRPWKYNFIIGWIEFYLCGETIKASYWLVNSKKISYTLVRKEFRDCGKIADVSLTHTKNNSEIKDDVKRFLVDLAEGKYKPEFIKFSFDTEEFLLSLEYLDLKALISSYF</sequence>
<organism evidence="2 3">
    <name type="scientific">Candidatus Glassbacteria bacterium RIFCSPLOWO2_12_FULL_58_11</name>
    <dbReference type="NCBI Taxonomy" id="1817867"/>
    <lineage>
        <taxon>Bacteria</taxon>
        <taxon>Candidatus Glassiibacteriota</taxon>
    </lineage>
</organism>
<name>A0A1F5YX22_9BACT</name>
<dbReference type="AlphaFoldDB" id="A0A1F5YX22"/>